<gene>
    <name evidence="1" type="ORF">Pla111_17270</name>
</gene>
<dbReference type="Pfam" id="PF13692">
    <property type="entry name" value="Glyco_trans_1_4"/>
    <property type="match status" value="1"/>
</dbReference>
<evidence type="ECO:0000313" key="1">
    <source>
        <dbReference type="EMBL" id="TWT46626.1"/>
    </source>
</evidence>
<comment type="caution">
    <text evidence="1">The sequence shown here is derived from an EMBL/GenBank/DDBJ whole genome shotgun (WGS) entry which is preliminary data.</text>
</comment>
<sequence length="263" mass="28234">MAVQTNDPMTARFLRQWGTGTAVWGHVVRSPQKPTTTAERADCKAAAYEPTATESSEHGYLPNAAECVSLTEAERIGYRERFELGTDSPLVVMCLRLDNPTAVKEAVWAADLLRVVAPGSRLVVVGEGPVRLAAERFAAAATEPGTVRFVGPRHDALRLVAAADVVWAPQAQHAGATPVVEARMVGCPVVFGWSRSPTGSQQATATPEIRAVEVTDRAGWVRETLAVLQAKRVGANDQDRASSPLAEHLPARVVSRRDAWLGI</sequence>
<dbReference type="SUPFAM" id="SSF53756">
    <property type="entry name" value="UDP-Glycosyltransferase/glycogen phosphorylase"/>
    <property type="match status" value="1"/>
</dbReference>
<dbReference type="AlphaFoldDB" id="A0A5C5W6W7"/>
<protein>
    <recommendedName>
        <fullName evidence="3">Glycosyl transferases group 1</fullName>
    </recommendedName>
</protein>
<keyword evidence="2" id="KW-1185">Reference proteome</keyword>
<dbReference type="Proteomes" id="UP000318995">
    <property type="component" value="Unassembled WGS sequence"/>
</dbReference>
<reference evidence="1 2" key="1">
    <citation type="submission" date="2019-02" db="EMBL/GenBank/DDBJ databases">
        <title>Deep-cultivation of Planctomycetes and their phenomic and genomic characterization uncovers novel biology.</title>
        <authorList>
            <person name="Wiegand S."/>
            <person name="Jogler M."/>
            <person name="Boedeker C."/>
            <person name="Pinto D."/>
            <person name="Vollmers J."/>
            <person name="Rivas-Marin E."/>
            <person name="Kohn T."/>
            <person name="Peeters S.H."/>
            <person name="Heuer A."/>
            <person name="Rast P."/>
            <person name="Oberbeckmann S."/>
            <person name="Bunk B."/>
            <person name="Jeske O."/>
            <person name="Meyerdierks A."/>
            <person name="Storesund J.E."/>
            <person name="Kallscheuer N."/>
            <person name="Luecker S."/>
            <person name="Lage O.M."/>
            <person name="Pohl T."/>
            <person name="Merkel B.J."/>
            <person name="Hornburger P."/>
            <person name="Mueller R.-W."/>
            <person name="Bruemmer F."/>
            <person name="Labrenz M."/>
            <person name="Spormann A.M."/>
            <person name="Op Den Camp H."/>
            <person name="Overmann J."/>
            <person name="Amann R."/>
            <person name="Jetten M.S.M."/>
            <person name="Mascher T."/>
            <person name="Medema M.H."/>
            <person name="Devos D.P."/>
            <person name="Kaster A.-K."/>
            <person name="Ovreas L."/>
            <person name="Rohde M."/>
            <person name="Galperin M.Y."/>
            <person name="Jogler C."/>
        </authorList>
    </citation>
    <scope>NUCLEOTIDE SEQUENCE [LARGE SCALE GENOMIC DNA]</scope>
    <source>
        <strain evidence="1 2">Pla111</strain>
    </source>
</reference>
<evidence type="ECO:0008006" key="3">
    <source>
        <dbReference type="Google" id="ProtNLM"/>
    </source>
</evidence>
<dbReference type="Gene3D" id="3.40.50.2000">
    <property type="entry name" value="Glycogen Phosphorylase B"/>
    <property type="match status" value="1"/>
</dbReference>
<evidence type="ECO:0000313" key="2">
    <source>
        <dbReference type="Proteomes" id="UP000318995"/>
    </source>
</evidence>
<name>A0A5C5W6W7_9BACT</name>
<proteinExistence type="predicted"/>
<organism evidence="1 2">
    <name type="scientific">Botrimarina hoheduenensis</name>
    <dbReference type="NCBI Taxonomy" id="2528000"/>
    <lineage>
        <taxon>Bacteria</taxon>
        <taxon>Pseudomonadati</taxon>
        <taxon>Planctomycetota</taxon>
        <taxon>Planctomycetia</taxon>
        <taxon>Pirellulales</taxon>
        <taxon>Lacipirellulaceae</taxon>
        <taxon>Botrimarina</taxon>
    </lineage>
</organism>
<dbReference type="EMBL" id="SJPH01000003">
    <property type="protein sequence ID" value="TWT46626.1"/>
    <property type="molecule type" value="Genomic_DNA"/>
</dbReference>
<accession>A0A5C5W6W7</accession>